<gene>
    <name evidence="1" type="ORF">KP014_07265</name>
    <name evidence="2" type="ORF">SAMN04487895_11094</name>
</gene>
<sequence>MNETNEQHHEQEIFFKVGVLAIRKNGLLKRIDADGFTTLAAIASFMNEDGVCYPTQETLADIMGVTRQAANARVGRLLKILLDDGTPIIERSWKYTGTNKRAVYRVNFACGIRMGRSVMSATFDSDSQFELRTPASKGDFTLCNGSGQEEELKDLKEEPIQEEPVIPIKYSDDMFEDEWNKFINRFQK</sequence>
<dbReference type="Proteomes" id="UP000683429">
    <property type="component" value="Chromosome"/>
</dbReference>
<evidence type="ECO:0000313" key="1">
    <source>
        <dbReference type="EMBL" id="QWU16987.1"/>
    </source>
</evidence>
<name>A0A1H8RTG7_9BACL</name>
<reference evidence="2 3" key="1">
    <citation type="submission" date="2016-10" db="EMBL/GenBank/DDBJ databases">
        <authorList>
            <person name="de Groot N.N."/>
        </authorList>
    </citation>
    <scope>NUCLEOTIDE SEQUENCE [LARGE SCALE GENOMIC DNA]</scope>
    <source>
        <strain evidence="2 3">CGMCC 1.10238</strain>
    </source>
</reference>
<dbReference type="InterPro" id="IPR036388">
    <property type="entry name" value="WH-like_DNA-bd_sf"/>
</dbReference>
<dbReference type="EMBL" id="FODH01000010">
    <property type="protein sequence ID" value="SEO69645.1"/>
    <property type="molecule type" value="Genomic_DNA"/>
</dbReference>
<keyword evidence="4" id="KW-1185">Reference proteome</keyword>
<dbReference type="EMBL" id="CP076607">
    <property type="protein sequence ID" value="QWU16987.1"/>
    <property type="molecule type" value="Genomic_DNA"/>
</dbReference>
<dbReference type="AlphaFoldDB" id="A0A1H8RTG7"/>
<evidence type="ECO:0000313" key="4">
    <source>
        <dbReference type="Proteomes" id="UP000683429"/>
    </source>
</evidence>
<reference evidence="1 4" key="2">
    <citation type="submission" date="2021-06" db="EMBL/GenBank/DDBJ databases">
        <title>Whole genome sequence of Paenibacillus sophorae DSM23020 for comparative genomics.</title>
        <authorList>
            <person name="Kim M.-J."/>
            <person name="Lee G."/>
            <person name="Shin J.-H."/>
        </authorList>
    </citation>
    <scope>NUCLEOTIDE SEQUENCE [LARGE SCALE GENOMIC DNA]</scope>
    <source>
        <strain evidence="1 4">DSM 23020</strain>
    </source>
</reference>
<evidence type="ECO:0000313" key="3">
    <source>
        <dbReference type="Proteomes" id="UP000198809"/>
    </source>
</evidence>
<evidence type="ECO:0000313" key="2">
    <source>
        <dbReference type="EMBL" id="SEO69645.1"/>
    </source>
</evidence>
<dbReference type="Pfam" id="PF13730">
    <property type="entry name" value="HTH_36"/>
    <property type="match status" value="1"/>
</dbReference>
<dbReference type="Proteomes" id="UP000198809">
    <property type="component" value="Unassembled WGS sequence"/>
</dbReference>
<protein>
    <submittedName>
        <fullName evidence="1">Helix-turn-helix domain-containing protein</fullName>
    </submittedName>
</protein>
<dbReference type="Gene3D" id="1.10.10.10">
    <property type="entry name" value="Winged helix-like DNA-binding domain superfamily/Winged helix DNA-binding domain"/>
    <property type="match status" value="1"/>
</dbReference>
<dbReference type="STRING" id="1333845.SAMN04487895_11094"/>
<dbReference type="RefSeq" id="WP_051499451.1">
    <property type="nucleotide sequence ID" value="NZ_CP076607.1"/>
</dbReference>
<proteinExistence type="predicted"/>
<organism evidence="2 3">
    <name type="scientific">Paenibacillus sophorae</name>
    <dbReference type="NCBI Taxonomy" id="1333845"/>
    <lineage>
        <taxon>Bacteria</taxon>
        <taxon>Bacillati</taxon>
        <taxon>Bacillota</taxon>
        <taxon>Bacilli</taxon>
        <taxon>Bacillales</taxon>
        <taxon>Paenibacillaceae</taxon>
        <taxon>Paenibacillus</taxon>
    </lineage>
</organism>
<accession>A0A1H8RTG7</accession>